<dbReference type="Gene3D" id="1.10.510.10">
    <property type="entry name" value="Transferase(Phosphotransferase) domain 1"/>
    <property type="match status" value="1"/>
</dbReference>
<dbReference type="Gene3D" id="3.30.70.260">
    <property type="match status" value="1"/>
</dbReference>
<dbReference type="EMBL" id="HBIP01028259">
    <property type="protein sequence ID" value="CAE0502027.1"/>
    <property type="molecule type" value="Transcribed_RNA"/>
</dbReference>
<feature type="region of interest" description="Disordered" evidence="10">
    <location>
        <begin position="210"/>
        <end position="232"/>
    </location>
</feature>
<dbReference type="PANTHER" id="PTHR44329">
    <property type="entry name" value="SERINE/THREONINE-PROTEIN KINASE TNNI3K-RELATED"/>
    <property type="match status" value="1"/>
</dbReference>
<dbReference type="GO" id="GO:0004674">
    <property type="term" value="F:protein serine/threonine kinase activity"/>
    <property type="evidence" value="ECO:0007669"/>
    <property type="project" value="UniProtKB-KW"/>
</dbReference>
<dbReference type="SUPFAM" id="SSF55021">
    <property type="entry name" value="ACT-like"/>
    <property type="match status" value="1"/>
</dbReference>
<dbReference type="InterPro" id="IPR000719">
    <property type="entry name" value="Prot_kinase_dom"/>
</dbReference>
<evidence type="ECO:0000256" key="5">
    <source>
        <dbReference type="ARBA" id="ARBA00022741"/>
    </source>
</evidence>
<evidence type="ECO:0000259" key="11">
    <source>
        <dbReference type="PROSITE" id="PS50011"/>
    </source>
</evidence>
<dbReference type="CDD" id="cd13999">
    <property type="entry name" value="STKc_MAP3K-like"/>
    <property type="match status" value="1"/>
</dbReference>
<dbReference type="PANTHER" id="PTHR44329:SF261">
    <property type="entry name" value="ZINC FINGER CONTAINING PROTEIN KINASE-RELATED"/>
    <property type="match status" value="1"/>
</dbReference>
<feature type="region of interest" description="Disordered" evidence="10">
    <location>
        <begin position="159"/>
        <end position="188"/>
    </location>
</feature>
<dbReference type="InterPro" id="IPR002912">
    <property type="entry name" value="ACT_dom"/>
</dbReference>
<organism evidence="13">
    <name type="scientific">Dunaliella tertiolecta</name>
    <name type="common">Green alga</name>
    <dbReference type="NCBI Taxonomy" id="3047"/>
    <lineage>
        <taxon>Eukaryota</taxon>
        <taxon>Viridiplantae</taxon>
        <taxon>Chlorophyta</taxon>
        <taxon>core chlorophytes</taxon>
        <taxon>Chlorophyceae</taxon>
        <taxon>CS clade</taxon>
        <taxon>Chlamydomonadales</taxon>
        <taxon>Dunaliellaceae</taxon>
        <taxon>Dunaliella</taxon>
    </lineage>
</organism>
<dbReference type="PROSITE" id="PS50011">
    <property type="entry name" value="PROTEIN_KINASE_DOM"/>
    <property type="match status" value="1"/>
</dbReference>
<evidence type="ECO:0000256" key="3">
    <source>
        <dbReference type="ARBA" id="ARBA00022527"/>
    </source>
</evidence>
<evidence type="ECO:0000256" key="6">
    <source>
        <dbReference type="ARBA" id="ARBA00022777"/>
    </source>
</evidence>
<evidence type="ECO:0000256" key="9">
    <source>
        <dbReference type="ARBA" id="ARBA00048679"/>
    </source>
</evidence>
<sequence length="661" mass="72671">MLVSQPSQSPPTPHSTSPLSCGTLRMQPAASSFAASGSAPQSSMVPQSSMAQQHPTTQQQQQQPQHLLQPSFMRRRTNKREIALLYCAKLAERGDFNVNEPGFQEDMIRHFETLPTRYALDVNLDSLDVLSHQRLLNEARADQTSVSYAVRPVEILVQRSSSGQQNQGSDMAVSPQGHRPHRRGGMLPKPAFGSSPNLQALALEAAYEKDAGHAGGDSTMEENSNGMEGPGSGGCATEAKMFYEITVASVDQPKLLSRLSEALSDLGLNIREAHAFNTTDRFSMDVFVVDVFHLEPGTVIEDLLGQRLARMPPPQAFHHPGQQPQLAQLPPQQQQPTAPLQIPPDPHPMTQLQGPPVRPASPVVDDWEIDITQLQIDAKVASGAFSNLYRGNYCGQEVAVKILKDVQDDTSQYQEFLQEVSIMRKVRHKNVVQFIGACTRKPNLCIVFEFMAGGSVYDYIRREGQMRLTQILKVALEVSRGMDYLHQRKIVHRDLKAANLLMDEHGIVKIADFGVARIIGAGNMTAETGTYRWMAPEVIEHKPYGEKADIFSFAVVIWELLTCKVPYSDMTPLQAAVGVVQKGLRPGIPPNCPPMLAELMSAAWDQNPAARPSFRELTPRLAAMLEAAKEEEARVSAMANVQKASTSSNSGGLLAKLRGHK</sequence>
<reference evidence="13" key="1">
    <citation type="submission" date="2021-01" db="EMBL/GenBank/DDBJ databases">
        <authorList>
            <person name="Corre E."/>
            <person name="Pelletier E."/>
            <person name="Niang G."/>
            <person name="Scheremetjew M."/>
            <person name="Finn R."/>
            <person name="Kale V."/>
            <person name="Holt S."/>
            <person name="Cochrane G."/>
            <person name="Meng A."/>
            <person name="Brown T."/>
            <person name="Cohen L."/>
        </authorList>
    </citation>
    <scope>NUCLEOTIDE SEQUENCE</scope>
    <source>
        <strain evidence="13">CCMP1320</strain>
    </source>
</reference>
<dbReference type="PROSITE" id="PS51671">
    <property type="entry name" value="ACT"/>
    <property type="match status" value="1"/>
</dbReference>
<comment type="catalytic activity">
    <reaction evidence="8">
        <text>L-threonyl-[protein] + ATP = O-phospho-L-threonyl-[protein] + ADP + H(+)</text>
        <dbReference type="Rhea" id="RHEA:46608"/>
        <dbReference type="Rhea" id="RHEA-COMP:11060"/>
        <dbReference type="Rhea" id="RHEA-COMP:11605"/>
        <dbReference type="ChEBI" id="CHEBI:15378"/>
        <dbReference type="ChEBI" id="CHEBI:30013"/>
        <dbReference type="ChEBI" id="CHEBI:30616"/>
        <dbReference type="ChEBI" id="CHEBI:61977"/>
        <dbReference type="ChEBI" id="CHEBI:456216"/>
        <dbReference type="EC" id="2.7.11.1"/>
    </reaction>
</comment>
<evidence type="ECO:0000256" key="10">
    <source>
        <dbReference type="SAM" id="MobiDB-lite"/>
    </source>
</evidence>
<name>A0A7S3R4I8_DUNTE</name>
<evidence type="ECO:0000313" key="13">
    <source>
        <dbReference type="EMBL" id="CAE0502027.1"/>
    </source>
</evidence>
<keyword evidence="3" id="KW-0723">Serine/threonine-protein kinase</keyword>
<dbReference type="Pfam" id="PF01842">
    <property type="entry name" value="ACT"/>
    <property type="match status" value="1"/>
</dbReference>
<dbReference type="EC" id="2.7.11.1" evidence="2"/>
<dbReference type="InterPro" id="IPR045865">
    <property type="entry name" value="ACT-like_dom_sf"/>
</dbReference>
<protein>
    <recommendedName>
        <fullName evidence="2">non-specific serine/threonine protein kinase</fullName>
        <ecNumber evidence="2">2.7.11.1</ecNumber>
    </recommendedName>
</protein>
<keyword evidence="4" id="KW-0808">Transferase</keyword>
<proteinExistence type="inferred from homology"/>
<feature type="region of interest" description="Disordered" evidence="10">
    <location>
        <begin position="1"/>
        <end position="67"/>
    </location>
</feature>
<dbReference type="PROSITE" id="PS00108">
    <property type="entry name" value="PROTEIN_KINASE_ST"/>
    <property type="match status" value="1"/>
</dbReference>
<evidence type="ECO:0000259" key="12">
    <source>
        <dbReference type="PROSITE" id="PS51671"/>
    </source>
</evidence>
<evidence type="ECO:0000256" key="2">
    <source>
        <dbReference type="ARBA" id="ARBA00012513"/>
    </source>
</evidence>
<feature type="compositionally biased region" description="Low complexity" evidence="10">
    <location>
        <begin position="52"/>
        <end position="67"/>
    </location>
</feature>
<dbReference type="InterPro" id="IPR008271">
    <property type="entry name" value="Ser/Thr_kinase_AS"/>
</dbReference>
<dbReference type="InterPro" id="IPR051681">
    <property type="entry name" value="Ser/Thr_Kinases-Pseudokinases"/>
</dbReference>
<accession>A0A7S3R4I8</accession>
<evidence type="ECO:0000256" key="8">
    <source>
        <dbReference type="ARBA" id="ARBA00047899"/>
    </source>
</evidence>
<keyword evidence="5" id="KW-0547">Nucleotide-binding</keyword>
<dbReference type="SMART" id="SM00220">
    <property type="entry name" value="S_TKc"/>
    <property type="match status" value="1"/>
</dbReference>
<feature type="domain" description="Protein kinase" evidence="11">
    <location>
        <begin position="374"/>
        <end position="621"/>
    </location>
</feature>
<dbReference type="FunFam" id="3.30.200.20:FF:000060">
    <property type="entry name" value="Serine/threonine-protein kinase isoform 1"/>
    <property type="match status" value="1"/>
</dbReference>
<feature type="compositionally biased region" description="Low complexity" evidence="10">
    <location>
        <begin position="29"/>
        <end position="43"/>
    </location>
</feature>
<dbReference type="Gene3D" id="3.30.200.20">
    <property type="entry name" value="Phosphorylase Kinase, domain 1"/>
    <property type="match status" value="1"/>
</dbReference>
<keyword evidence="7" id="KW-0067">ATP-binding</keyword>
<feature type="compositionally biased region" description="Low complexity" evidence="10">
    <location>
        <begin position="159"/>
        <end position="169"/>
    </location>
</feature>
<gene>
    <name evidence="13" type="ORF">DTER00134_LOCUS17100</name>
</gene>
<evidence type="ECO:0000256" key="1">
    <source>
        <dbReference type="ARBA" id="ARBA00010507"/>
    </source>
</evidence>
<feature type="domain" description="ACT" evidence="12">
    <location>
        <begin position="244"/>
        <end position="325"/>
    </location>
</feature>
<dbReference type="AlphaFoldDB" id="A0A7S3R4I8"/>
<comment type="similarity">
    <text evidence="1">Belongs to the protein kinase superfamily. TKL Ser/Thr protein kinase family. RAF subfamily.</text>
</comment>
<feature type="region of interest" description="Disordered" evidence="10">
    <location>
        <begin position="311"/>
        <end position="359"/>
    </location>
</feature>
<keyword evidence="6" id="KW-0418">Kinase</keyword>
<dbReference type="GO" id="GO:0005524">
    <property type="term" value="F:ATP binding"/>
    <property type="evidence" value="ECO:0007669"/>
    <property type="project" value="UniProtKB-KW"/>
</dbReference>
<dbReference type="SUPFAM" id="SSF56112">
    <property type="entry name" value="Protein kinase-like (PK-like)"/>
    <property type="match status" value="1"/>
</dbReference>
<evidence type="ECO:0000256" key="7">
    <source>
        <dbReference type="ARBA" id="ARBA00022840"/>
    </source>
</evidence>
<dbReference type="InterPro" id="IPR011009">
    <property type="entry name" value="Kinase-like_dom_sf"/>
</dbReference>
<feature type="compositionally biased region" description="Low complexity" evidence="10">
    <location>
        <begin position="320"/>
        <end position="340"/>
    </location>
</feature>
<dbReference type="PRINTS" id="PR00109">
    <property type="entry name" value="TYRKINASE"/>
</dbReference>
<dbReference type="Pfam" id="PF07714">
    <property type="entry name" value="PK_Tyr_Ser-Thr"/>
    <property type="match status" value="1"/>
</dbReference>
<comment type="catalytic activity">
    <reaction evidence="9">
        <text>L-seryl-[protein] + ATP = O-phospho-L-seryl-[protein] + ADP + H(+)</text>
        <dbReference type="Rhea" id="RHEA:17989"/>
        <dbReference type="Rhea" id="RHEA-COMP:9863"/>
        <dbReference type="Rhea" id="RHEA-COMP:11604"/>
        <dbReference type="ChEBI" id="CHEBI:15378"/>
        <dbReference type="ChEBI" id="CHEBI:29999"/>
        <dbReference type="ChEBI" id="CHEBI:30616"/>
        <dbReference type="ChEBI" id="CHEBI:83421"/>
        <dbReference type="ChEBI" id="CHEBI:456216"/>
        <dbReference type="EC" id="2.7.11.1"/>
    </reaction>
</comment>
<evidence type="ECO:0000256" key="4">
    <source>
        <dbReference type="ARBA" id="ARBA00022679"/>
    </source>
</evidence>
<dbReference type="InterPro" id="IPR001245">
    <property type="entry name" value="Ser-Thr/Tyr_kinase_cat_dom"/>
</dbReference>